<dbReference type="SMART" id="SM01275">
    <property type="entry name" value="MamL-1"/>
    <property type="match status" value="1"/>
</dbReference>
<dbReference type="InterPro" id="IPR019082">
    <property type="entry name" value="Mastermind-like_N"/>
</dbReference>
<keyword evidence="6" id="KW-0804">Transcription</keyword>
<dbReference type="AlphaFoldDB" id="A0A9Q1IEL5"/>
<feature type="compositionally biased region" description="Basic residues" evidence="8">
    <location>
        <begin position="60"/>
        <end position="69"/>
    </location>
</feature>
<dbReference type="EMBL" id="JAINUF010000019">
    <property type="protein sequence ID" value="KAJ8336794.1"/>
    <property type="molecule type" value="Genomic_DNA"/>
</dbReference>
<keyword evidence="5" id="KW-0010">Activator</keyword>
<evidence type="ECO:0000259" key="9">
    <source>
        <dbReference type="SMART" id="SM01275"/>
    </source>
</evidence>
<evidence type="ECO:0000256" key="5">
    <source>
        <dbReference type="ARBA" id="ARBA00023159"/>
    </source>
</evidence>
<evidence type="ECO:0000313" key="10">
    <source>
        <dbReference type="EMBL" id="KAJ8336794.1"/>
    </source>
</evidence>
<evidence type="ECO:0000256" key="6">
    <source>
        <dbReference type="ARBA" id="ARBA00023163"/>
    </source>
</evidence>
<feature type="domain" description="Neurogenic mastermind-like N-terminal" evidence="9">
    <location>
        <begin position="7"/>
        <end position="66"/>
    </location>
</feature>
<keyword evidence="7" id="KW-0539">Nucleus</keyword>
<organism evidence="10 11">
    <name type="scientific">Synaphobranchus kaupii</name>
    <name type="common">Kaup's arrowtooth eel</name>
    <dbReference type="NCBI Taxonomy" id="118154"/>
    <lineage>
        <taxon>Eukaryota</taxon>
        <taxon>Metazoa</taxon>
        <taxon>Chordata</taxon>
        <taxon>Craniata</taxon>
        <taxon>Vertebrata</taxon>
        <taxon>Euteleostomi</taxon>
        <taxon>Actinopterygii</taxon>
        <taxon>Neopterygii</taxon>
        <taxon>Teleostei</taxon>
        <taxon>Anguilliformes</taxon>
        <taxon>Synaphobranchidae</taxon>
        <taxon>Synaphobranchus</taxon>
    </lineage>
</organism>
<gene>
    <name evidence="10" type="ORF">SKAU_G00380140</name>
</gene>
<evidence type="ECO:0000256" key="7">
    <source>
        <dbReference type="ARBA" id="ARBA00023242"/>
    </source>
</evidence>
<dbReference type="GO" id="GO:0007221">
    <property type="term" value="P:positive regulation of transcription of Notch receptor target"/>
    <property type="evidence" value="ECO:0007669"/>
    <property type="project" value="InterPro"/>
</dbReference>
<dbReference type="InterPro" id="IPR046369">
    <property type="entry name" value="MAML1-3"/>
</dbReference>
<dbReference type="InterPro" id="IPR046370">
    <property type="entry name" value="MAML_N_sf"/>
</dbReference>
<dbReference type="Pfam" id="PF09596">
    <property type="entry name" value="MamL-1"/>
    <property type="match status" value="1"/>
</dbReference>
<dbReference type="OrthoDB" id="5982619at2759"/>
<proteinExistence type="inferred from homology"/>
<dbReference type="PANTHER" id="PTHR15692">
    <property type="entry name" value="MASTERMIND-LIKE"/>
    <property type="match status" value="1"/>
</dbReference>
<keyword evidence="4" id="KW-0805">Transcription regulation</keyword>
<sequence>MADFVAPRHSAVMERLRRRIELFRRHHTSCESRYDNTAMDRLEMDQQQTFALHQRCLQTKAKRSSKHRQPQPASDQTGLRATGTGSSNVTDPTDSATAESRNNTRLARSALSGPQSAALSRLGFKGARRFAVLRQEFGTLPLPH</sequence>
<feature type="region of interest" description="Disordered" evidence="8">
    <location>
        <begin position="57"/>
        <end position="117"/>
    </location>
</feature>
<keyword evidence="11" id="KW-1185">Reference proteome</keyword>
<keyword evidence="3" id="KW-0914">Notch signaling pathway</keyword>
<dbReference type="GO" id="GO:0016607">
    <property type="term" value="C:nuclear speck"/>
    <property type="evidence" value="ECO:0007669"/>
    <property type="project" value="UniProtKB-SubCell"/>
</dbReference>
<evidence type="ECO:0000256" key="1">
    <source>
        <dbReference type="ARBA" id="ARBA00004324"/>
    </source>
</evidence>
<comment type="subcellular location">
    <subcellularLocation>
        <location evidence="1">Nucleus speckle</location>
    </subcellularLocation>
</comment>
<feature type="compositionally biased region" description="Polar residues" evidence="8">
    <location>
        <begin position="71"/>
        <end position="117"/>
    </location>
</feature>
<evidence type="ECO:0000256" key="2">
    <source>
        <dbReference type="ARBA" id="ARBA00008081"/>
    </source>
</evidence>
<evidence type="ECO:0000256" key="3">
    <source>
        <dbReference type="ARBA" id="ARBA00022976"/>
    </source>
</evidence>
<reference evidence="10" key="1">
    <citation type="journal article" date="2023" name="Science">
        <title>Genome structures resolve the early diversification of teleost fishes.</title>
        <authorList>
            <person name="Parey E."/>
            <person name="Louis A."/>
            <person name="Montfort J."/>
            <person name="Bouchez O."/>
            <person name="Roques C."/>
            <person name="Iampietro C."/>
            <person name="Lluch J."/>
            <person name="Castinel A."/>
            <person name="Donnadieu C."/>
            <person name="Desvignes T."/>
            <person name="Floi Bucao C."/>
            <person name="Jouanno E."/>
            <person name="Wen M."/>
            <person name="Mejri S."/>
            <person name="Dirks R."/>
            <person name="Jansen H."/>
            <person name="Henkel C."/>
            <person name="Chen W.J."/>
            <person name="Zahm M."/>
            <person name="Cabau C."/>
            <person name="Klopp C."/>
            <person name="Thompson A.W."/>
            <person name="Robinson-Rechavi M."/>
            <person name="Braasch I."/>
            <person name="Lecointre G."/>
            <person name="Bobe J."/>
            <person name="Postlethwait J.H."/>
            <person name="Berthelot C."/>
            <person name="Roest Crollius H."/>
            <person name="Guiguen Y."/>
        </authorList>
    </citation>
    <scope>NUCLEOTIDE SEQUENCE</scope>
    <source>
        <strain evidence="10">WJC10195</strain>
    </source>
</reference>
<protein>
    <recommendedName>
        <fullName evidence="9">Neurogenic mastermind-like N-terminal domain-containing protein</fullName>
    </recommendedName>
</protein>
<comment type="caution">
    <text evidence="10">The sequence shown here is derived from an EMBL/GenBank/DDBJ whole genome shotgun (WGS) entry which is preliminary data.</text>
</comment>
<dbReference type="GO" id="GO:0003713">
    <property type="term" value="F:transcription coactivator activity"/>
    <property type="evidence" value="ECO:0007669"/>
    <property type="project" value="InterPro"/>
</dbReference>
<dbReference type="PANTHER" id="PTHR15692:SF19">
    <property type="entry name" value="MASTERMIND-LIKE PROTEIN 1"/>
    <property type="match status" value="1"/>
</dbReference>
<comment type="similarity">
    <text evidence="2">Belongs to the mastermind family.</text>
</comment>
<dbReference type="Gene3D" id="6.10.250.970">
    <property type="match status" value="1"/>
</dbReference>
<evidence type="ECO:0000313" key="11">
    <source>
        <dbReference type="Proteomes" id="UP001152622"/>
    </source>
</evidence>
<evidence type="ECO:0000256" key="8">
    <source>
        <dbReference type="SAM" id="MobiDB-lite"/>
    </source>
</evidence>
<name>A0A9Q1IEL5_SYNKA</name>
<accession>A0A9Q1IEL5</accession>
<dbReference type="Proteomes" id="UP001152622">
    <property type="component" value="Chromosome 19"/>
</dbReference>
<evidence type="ECO:0000256" key="4">
    <source>
        <dbReference type="ARBA" id="ARBA00023015"/>
    </source>
</evidence>